<evidence type="ECO:0000313" key="3">
    <source>
        <dbReference type="EMBL" id="GAA1677283.1"/>
    </source>
</evidence>
<feature type="compositionally biased region" description="Polar residues" evidence="1">
    <location>
        <begin position="187"/>
        <end position="197"/>
    </location>
</feature>
<evidence type="ECO:0000313" key="4">
    <source>
        <dbReference type="Proteomes" id="UP001500064"/>
    </source>
</evidence>
<dbReference type="PANTHER" id="PTHR48079">
    <property type="entry name" value="PROTEIN YEEZ"/>
    <property type="match status" value="1"/>
</dbReference>
<evidence type="ECO:0000259" key="2">
    <source>
        <dbReference type="Pfam" id="PF05368"/>
    </source>
</evidence>
<feature type="domain" description="NmrA-like" evidence="2">
    <location>
        <begin position="3"/>
        <end position="145"/>
    </location>
</feature>
<dbReference type="Gene3D" id="3.40.50.720">
    <property type="entry name" value="NAD(P)-binding Rossmann-like Domain"/>
    <property type="match status" value="1"/>
</dbReference>
<name>A0ABN2GV22_9ACTN</name>
<keyword evidence="4" id="KW-1185">Reference proteome</keyword>
<dbReference type="PANTHER" id="PTHR48079:SF6">
    <property type="entry name" value="NAD(P)-BINDING DOMAIN-CONTAINING PROTEIN-RELATED"/>
    <property type="match status" value="1"/>
</dbReference>
<dbReference type="RefSeq" id="WP_346112854.1">
    <property type="nucleotide sequence ID" value="NZ_BAAAMU010000108.1"/>
</dbReference>
<reference evidence="3 4" key="1">
    <citation type="journal article" date="2019" name="Int. J. Syst. Evol. Microbiol.">
        <title>The Global Catalogue of Microorganisms (GCM) 10K type strain sequencing project: providing services to taxonomists for standard genome sequencing and annotation.</title>
        <authorList>
            <consortium name="The Broad Institute Genomics Platform"/>
            <consortium name="The Broad Institute Genome Sequencing Center for Infectious Disease"/>
            <person name="Wu L."/>
            <person name="Ma J."/>
        </authorList>
    </citation>
    <scope>NUCLEOTIDE SEQUENCE [LARGE SCALE GENOMIC DNA]</scope>
    <source>
        <strain evidence="3 4">JCM 13929</strain>
    </source>
</reference>
<evidence type="ECO:0000256" key="1">
    <source>
        <dbReference type="SAM" id="MobiDB-lite"/>
    </source>
</evidence>
<dbReference type="SUPFAM" id="SSF51735">
    <property type="entry name" value="NAD(P)-binding Rossmann-fold domains"/>
    <property type="match status" value="1"/>
</dbReference>
<feature type="compositionally biased region" description="Gly residues" evidence="1">
    <location>
        <begin position="59"/>
        <end position="76"/>
    </location>
</feature>
<sequence length="213" mass="21518">MNVLVIGATGFVGGAVARHLAAQGHTVTGLARTGEAAAPLAAQGITPLSGDLPGPPADGPGGVPGSPGDGPGGGVRSGTYERDHDRFAAAVTAAGQADAVIYAAQPDPETEERTVAGLLDALAGTGKTFVFTSGAGVLIQRTGGSWSEDGFGEDDPFEVEPLAAGASSSRHAPPHRRWRRGPRARCTTRSPARSRTGGSPRRWRPTWAAAPAA</sequence>
<feature type="compositionally biased region" description="Basic residues" evidence="1">
    <location>
        <begin position="172"/>
        <end position="183"/>
    </location>
</feature>
<dbReference type="EMBL" id="BAAAMU010000108">
    <property type="protein sequence ID" value="GAA1677283.1"/>
    <property type="molecule type" value="Genomic_DNA"/>
</dbReference>
<gene>
    <name evidence="3" type="ORF">GCM10009733_087720</name>
</gene>
<feature type="region of interest" description="Disordered" evidence="1">
    <location>
        <begin position="163"/>
        <end position="213"/>
    </location>
</feature>
<feature type="region of interest" description="Disordered" evidence="1">
    <location>
        <begin position="45"/>
        <end position="80"/>
    </location>
</feature>
<dbReference type="InterPro" id="IPR036291">
    <property type="entry name" value="NAD(P)-bd_dom_sf"/>
</dbReference>
<proteinExistence type="predicted"/>
<dbReference type="Proteomes" id="UP001500064">
    <property type="component" value="Unassembled WGS sequence"/>
</dbReference>
<dbReference type="Pfam" id="PF05368">
    <property type="entry name" value="NmrA"/>
    <property type="match status" value="1"/>
</dbReference>
<organism evidence="3 4">
    <name type="scientific">Nonomuraea maheshkhaliensis</name>
    <dbReference type="NCBI Taxonomy" id="419590"/>
    <lineage>
        <taxon>Bacteria</taxon>
        <taxon>Bacillati</taxon>
        <taxon>Actinomycetota</taxon>
        <taxon>Actinomycetes</taxon>
        <taxon>Streptosporangiales</taxon>
        <taxon>Streptosporangiaceae</taxon>
        <taxon>Nonomuraea</taxon>
    </lineage>
</organism>
<protein>
    <recommendedName>
        <fullName evidence="2">NmrA-like domain-containing protein</fullName>
    </recommendedName>
</protein>
<dbReference type="InterPro" id="IPR051783">
    <property type="entry name" value="NAD(P)-dependent_oxidoreduct"/>
</dbReference>
<dbReference type="InterPro" id="IPR008030">
    <property type="entry name" value="NmrA-like"/>
</dbReference>
<comment type="caution">
    <text evidence="3">The sequence shown here is derived from an EMBL/GenBank/DDBJ whole genome shotgun (WGS) entry which is preliminary data.</text>
</comment>
<accession>A0ABN2GV22</accession>